<evidence type="ECO:0000313" key="6">
    <source>
        <dbReference type="EMBL" id="KAH9418559.1"/>
    </source>
</evidence>
<dbReference type="InterPro" id="IPR036412">
    <property type="entry name" value="HAD-like_sf"/>
</dbReference>
<dbReference type="NCBIfam" id="TIGR01488">
    <property type="entry name" value="HAD-SF-IB"/>
    <property type="match status" value="1"/>
</dbReference>
<dbReference type="PANTHER" id="PTHR20889:SF12">
    <property type="entry name" value="LP01149P"/>
    <property type="match status" value="1"/>
</dbReference>
<name>A0ABQ8J7J5_DERPT</name>
<sequence length="251" mass="29317">MKIDSKCNLSNINHVELVVFDFDETLINCNTDDIKMLAPDGRFPEGFWCKNHIWPDYMQHVFEFLHKNGIRRDDYCRCFRTMKFVPGMIDLIQNLHKGLPSKGKQFEMIIISDANSFSITEILEQNNLINCFRKIFTNPAKFDQDGCLRIQYYHEQNDCSLSPKNLCKGLVLNDYIQQRTNNDNVHFHRIHYIGDGSNDLCPSLRLSSNDFVYPRSGYKLDELIQAKVHELQARSIPFTNGNDIWNNIISN</sequence>
<dbReference type="PIRSF" id="PIRSF031051">
    <property type="entry name" value="PyrdxlP_Pase_PHOSPHO2"/>
    <property type="match status" value="1"/>
</dbReference>
<evidence type="ECO:0000313" key="7">
    <source>
        <dbReference type="Proteomes" id="UP000887458"/>
    </source>
</evidence>
<dbReference type="PANTHER" id="PTHR20889">
    <property type="entry name" value="PHOSPHATASE, ORPHAN 1, 2"/>
    <property type="match status" value="1"/>
</dbReference>
<dbReference type="NCBIfam" id="TIGR01489">
    <property type="entry name" value="DKMTPPase-SF"/>
    <property type="match status" value="1"/>
</dbReference>
<dbReference type="Proteomes" id="UP000887458">
    <property type="component" value="Unassembled WGS sequence"/>
</dbReference>
<gene>
    <name evidence="6" type="primary">PHOSPHO2</name>
    <name evidence="6" type="ORF">DERP_003884</name>
</gene>
<keyword evidence="5" id="KW-0460">Magnesium</keyword>
<reference evidence="6 7" key="2">
    <citation type="journal article" date="2022" name="Mol. Biol. Evol.">
        <title>Comparative Genomics Reveals Insights into the Divergent Evolution of Astigmatic Mites and Household Pest Adaptations.</title>
        <authorList>
            <person name="Xiong Q."/>
            <person name="Wan A.T."/>
            <person name="Liu X."/>
            <person name="Fung C.S."/>
            <person name="Xiao X."/>
            <person name="Malainual N."/>
            <person name="Hou J."/>
            <person name="Wang L."/>
            <person name="Wang M."/>
            <person name="Yang K.Y."/>
            <person name="Cui Y."/>
            <person name="Leung E.L."/>
            <person name="Nong W."/>
            <person name="Shin S.K."/>
            <person name="Au S.W."/>
            <person name="Jeong K.Y."/>
            <person name="Chew F.T."/>
            <person name="Hui J.H."/>
            <person name="Leung T.F."/>
            <person name="Tungtrongchitr A."/>
            <person name="Zhong N."/>
            <person name="Liu Z."/>
            <person name="Tsui S.K."/>
        </authorList>
    </citation>
    <scope>NUCLEOTIDE SEQUENCE [LARGE SCALE GENOMIC DNA]</scope>
    <source>
        <strain evidence="6">Derp</strain>
    </source>
</reference>
<evidence type="ECO:0000256" key="2">
    <source>
        <dbReference type="ARBA" id="ARBA00008541"/>
    </source>
</evidence>
<dbReference type="InterPro" id="IPR006384">
    <property type="entry name" value="HAD_hydro_PyrdxlP_Pase-like"/>
</dbReference>
<reference evidence="6 7" key="1">
    <citation type="journal article" date="2018" name="J. Allergy Clin. Immunol.">
        <title>High-quality assembly of Dermatophagoides pteronyssinus genome and transcriptome reveals a wide range of novel allergens.</title>
        <authorList>
            <person name="Liu X.Y."/>
            <person name="Yang K.Y."/>
            <person name="Wang M.Q."/>
            <person name="Kwok J.S."/>
            <person name="Zeng X."/>
            <person name="Yang Z."/>
            <person name="Xiao X.J."/>
            <person name="Lau C.P."/>
            <person name="Li Y."/>
            <person name="Huang Z.M."/>
            <person name="Ba J.G."/>
            <person name="Yim A.K."/>
            <person name="Ouyang C.Y."/>
            <person name="Ngai S.M."/>
            <person name="Chan T.F."/>
            <person name="Leung E.L."/>
            <person name="Liu L."/>
            <person name="Liu Z.G."/>
            <person name="Tsui S.K."/>
        </authorList>
    </citation>
    <scope>NUCLEOTIDE SEQUENCE [LARGE SCALE GENOMIC DNA]</scope>
    <source>
        <strain evidence="6">Derp</strain>
    </source>
</reference>
<evidence type="ECO:0000256" key="3">
    <source>
        <dbReference type="ARBA" id="ARBA00022723"/>
    </source>
</evidence>
<dbReference type="EMBL" id="NJHN03000062">
    <property type="protein sequence ID" value="KAH9418559.1"/>
    <property type="molecule type" value="Genomic_DNA"/>
</dbReference>
<protein>
    <submittedName>
        <fullName evidence="6">Phospho-2-dehydro-3-deoxyheptonate aldolase AroG</fullName>
    </submittedName>
</protein>
<organism evidence="6 7">
    <name type="scientific">Dermatophagoides pteronyssinus</name>
    <name type="common">European house dust mite</name>
    <dbReference type="NCBI Taxonomy" id="6956"/>
    <lineage>
        <taxon>Eukaryota</taxon>
        <taxon>Metazoa</taxon>
        <taxon>Ecdysozoa</taxon>
        <taxon>Arthropoda</taxon>
        <taxon>Chelicerata</taxon>
        <taxon>Arachnida</taxon>
        <taxon>Acari</taxon>
        <taxon>Acariformes</taxon>
        <taxon>Sarcoptiformes</taxon>
        <taxon>Astigmata</taxon>
        <taxon>Psoroptidia</taxon>
        <taxon>Analgoidea</taxon>
        <taxon>Pyroglyphidae</taxon>
        <taxon>Dermatophagoidinae</taxon>
        <taxon>Dermatophagoides</taxon>
    </lineage>
</organism>
<comment type="cofactor">
    <cofactor evidence="1">
        <name>Mg(2+)</name>
        <dbReference type="ChEBI" id="CHEBI:18420"/>
    </cofactor>
</comment>
<keyword evidence="3" id="KW-0479">Metal-binding</keyword>
<dbReference type="Gene3D" id="3.40.50.1000">
    <property type="entry name" value="HAD superfamily/HAD-like"/>
    <property type="match status" value="1"/>
</dbReference>
<keyword evidence="7" id="KW-1185">Reference proteome</keyword>
<evidence type="ECO:0000256" key="1">
    <source>
        <dbReference type="ARBA" id="ARBA00001946"/>
    </source>
</evidence>
<dbReference type="InterPro" id="IPR023214">
    <property type="entry name" value="HAD_sf"/>
</dbReference>
<comment type="similarity">
    <text evidence="2">Belongs to the HAD-like hydrolase superfamily. PHOSPHO family.</text>
</comment>
<proteinExistence type="inferred from homology"/>
<comment type="caution">
    <text evidence="6">The sequence shown here is derived from an EMBL/GenBank/DDBJ whole genome shotgun (WGS) entry which is preliminary data.</text>
</comment>
<accession>A0ABQ8J7J5</accession>
<dbReference type="Pfam" id="PF06888">
    <property type="entry name" value="Put_Phosphatase"/>
    <property type="match status" value="1"/>
</dbReference>
<dbReference type="InterPro" id="IPR016965">
    <property type="entry name" value="Pase_PHOSPHO-typ"/>
</dbReference>
<evidence type="ECO:0000256" key="5">
    <source>
        <dbReference type="ARBA" id="ARBA00022842"/>
    </source>
</evidence>
<evidence type="ECO:0000256" key="4">
    <source>
        <dbReference type="ARBA" id="ARBA00022801"/>
    </source>
</evidence>
<keyword evidence="4" id="KW-0378">Hydrolase</keyword>
<dbReference type="SUPFAM" id="SSF56784">
    <property type="entry name" value="HAD-like"/>
    <property type="match status" value="1"/>
</dbReference>